<proteinExistence type="predicted"/>
<dbReference type="AlphaFoldDB" id="A0A9W8YSR1"/>
<keyword evidence="2" id="KW-1133">Transmembrane helix</keyword>
<dbReference type="OrthoDB" id="10464531at2759"/>
<dbReference type="EMBL" id="JAPEVB010000004">
    <property type="protein sequence ID" value="KAJ4389415.1"/>
    <property type="molecule type" value="Genomic_DNA"/>
</dbReference>
<keyword evidence="4" id="KW-1185">Reference proteome</keyword>
<sequence>MENQCSSFDIVTKIWWATVWFATIGSWPAMASAAPLERRQQDDSSPQSQQQQQQQPMSQTSQGLIAGLAAGVAVAVLTGITLVICYPPRKWARRKSTRPIKPWIQQTTTTTVTSHSRSGDSESTDSLTESAAPLPMTRITNIDKRGRYIISKEAAANAESDVAGPSSRRPPASLQRYSVHVTSNGNGATSSKGSVALPSLPEDNGSVASFLTSETITPVTTMNWPINAVVVPSASNSSPASGKSIIADRRGRPALQSIQVPSPSSPASVKGKGKARLYYH</sequence>
<keyword evidence="2" id="KW-0812">Transmembrane</keyword>
<feature type="compositionally biased region" description="Low complexity" evidence="1">
    <location>
        <begin position="43"/>
        <end position="60"/>
    </location>
</feature>
<name>A0A9W8YSR1_9PEZI</name>
<evidence type="ECO:0000313" key="4">
    <source>
        <dbReference type="Proteomes" id="UP001140453"/>
    </source>
</evidence>
<feature type="region of interest" description="Disordered" evidence="1">
    <location>
        <begin position="96"/>
        <end position="134"/>
    </location>
</feature>
<feature type="region of interest" description="Disordered" evidence="1">
    <location>
        <begin position="33"/>
        <end position="60"/>
    </location>
</feature>
<dbReference type="Proteomes" id="UP001140453">
    <property type="component" value="Unassembled WGS sequence"/>
</dbReference>
<feature type="compositionally biased region" description="Polar residues" evidence="1">
    <location>
        <begin position="256"/>
        <end position="267"/>
    </location>
</feature>
<reference evidence="3" key="1">
    <citation type="submission" date="2022-10" db="EMBL/GenBank/DDBJ databases">
        <title>Tapping the CABI collections for fungal endophytes: first genome assemblies for Collariella, Neodidymelliopsis, Ascochyta clinopodiicola, Didymella pomorum, Didymosphaeria variabile, Neocosmospora piperis and Neocucurbitaria cava.</title>
        <authorList>
            <person name="Hill R."/>
        </authorList>
    </citation>
    <scope>NUCLEOTIDE SEQUENCE</scope>
    <source>
        <strain evidence="3">IMI 355082</strain>
    </source>
</reference>
<keyword evidence="2" id="KW-0472">Membrane</keyword>
<feature type="compositionally biased region" description="Low complexity" evidence="1">
    <location>
        <begin position="232"/>
        <end position="241"/>
    </location>
</feature>
<protein>
    <submittedName>
        <fullName evidence="3">Uncharacterized protein</fullName>
    </submittedName>
</protein>
<evidence type="ECO:0000256" key="1">
    <source>
        <dbReference type="SAM" id="MobiDB-lite"/>
    </source>
</evidence>
<feature type="compositionally biased region" description="Basic residues" evidence="1">
    <location>
        <begin position="271"/>
        <end position="280"/>
    </location>
</feature>
<comment type="caution">
    <text evidence="3">The sequence shown here is derived from an EMBL/GenBank/DDBJ whole genome shotgun (WGS) entry which is preliminary data.</text>
</comment>
<gene>
    <name evidence="3" type="ORF">N0V93_006883</name>
</gene>
<evidence type="ECO:0000256" key="2">
    <source>
        <dbReference type="SAM" id="Phobius"/>
    </source>
</evidence>
<feature type="region of interest" description="Disordered" evidence="1">
    <location>
        <begin position="232"/>
        <end position="280"/>
    </location>
</feature>
<feature type="transmembrane region" description="Helical" evidence="2">
    <location>
        <begin position="64"/>
        <end position="86"/>
    </location>
</feature>
<evidence type="ECO:0000313" key="3">
    <source>
        <dbReference type="EMBL" id="KAJ4389415.1"/>
    </source>
</evidence>
<organism evidence="3 4">
    <name type="scientific">Gnomoniopsis smithogilvyi</name>
    <dbReference type="NCBI Taxonomy" id="1191159"/>
    <lineage>
        <taxon>Eukaryota</taxon>
        <taxon>Fungi</taxon>
        <taxon>Dikarya</taxon>
        <taxon>Ascomycota</taxon>
        <taxon>Pezizomycotina</taxon>
        <taxon>Sordariomycetes</taxon>
        <taxon>Sordariomycetidae</taxon>
        <taxon>Diaporthales</taxon>
        <taxon>Gnomoniaceae</taxon>
        <taxon>Gnomoniopsis</taxon>
    </lineage>
</organism>
<accession>A0A9W8YSR1</accession>